<dbReference type="Pfam" id="PF00407">
    <property type="entry name" value="Bet_v_1"/>
    <property type="match status" value="1"/>
</dbReference>
<dbReference type="GO" id="GO:0006952">
    <property type="term" value="P:defense response"/>
    <property type="evidence" value="ECO:0007669"/>
    <property type="project" value="InterPro"/>
</dbReference>
<dbReference type="InterPro" id="IPR023393">
    <property type="entry name" value="START-like_dom_sf"/>
</dbReference>
<accession>A0A978UND2</accession>
<dbReference type="OrthoDB" id="1072116at2759"/>
<dbReference type="SMART" id="SM01037">
    <property type="entry name" value="Bet_v_1"/>
    <property type="match status" value="1"/>
</dbReference>
<reference evidence="3" key="1">
    <citation type="journal article" date="2021" name="Front. Plant Sci.">
        <title>Chromosome-Scale Genome Assembly for Chinese Sour Jujube and Insights Into Its Genome Evolution and Domestication Signature.</title>
        <authorList>
            <person name="Shen L.-Y."/>
            <person name="Luo H."/>
            <person name="Wang X.-L."/>
            <person name="Wang X.-M."/>
            <person name="Qiu X.-J."/>
            <person name="Liu H."/>
            <person name="Zhou S.-S."/>
            <person name="Jia K.-H."/>
            <person name="Nie S."/>
            <person name="Bao Y.-T."/>
            <person name="Zhang R.-G."/>
            <person name="Yun Q.-Z."/>
            <person name="Chai Y.-H."/>
            <person name="Lu J.-Y."/>
            <person name="Li Y."/>
            <person name="Zhao S.-W."/>
            <person name="Mao J.-F."/>
            <person name="Jia S.-G."/>
            <person name="Mao Y.-M."/>
        </authorList>
    </citation>
    <scope>NUCLEOTIDE SEQUENCE</scope>
    <source>
        <strain evidence="3">AT0</strain>
        <tissue evidence="3">Leaf</tissue>
    </source>
</reference>
<dbReference type="SUPFAM" id="SSF55961">
    <property type="entry name" value="Bet v1-like"/>
    <property type="match status" value="1"/>
</dbReference>
<proteinExistence type="inferred from homology"/>
<sequence>MALVGKLEAEVEIKAAAFVVYNIFKTQLHVLPNISSDIVQKVELQEGDWGTLGSVKNWDYTLDGKQLSIKEKVEVVDDDNKSITFSILDGAILEHYKSFKATIQVTDKEEGSLVKWTMDYEKLSEEIPHPHSYIDLALNVVKDVEAHHLNPNTTVTNIL</sequence>
<feature type="domain" description="Bet v I/Major latex protein" evidence="2">
    <location>
        <begin position="2"/>
        <end position="151"/>
    </location>
</feature>
<comment type="similarity">
    <text evidence="1">Belongs to the MLP family.</text>
</comment>
<evidence type="ECO:0000313" key="4">
    <source>
        <dbReference type="Proteomes" id="UP000813462"/>
    </source>
</evidence>
<dbReference type="Gene3D" id="3.30.530.20">
    <property type="match status" value="1"/>
</dbReference>
<dbReference type="InterPro" id="IPR052006">
    <property type="entry name" value="MLP-like"/>
</dbReference>
<evidence type="ECO:0000259" key="2">
    <source>
        <dbReference type="SMART" id="SM01037"/>
    </source>
</evidence>
<dbReference type="PANTHER" id="PTHR31338:SF16">
    <property type="entry name" value="POLYKETIDE CYCLASE_DEHYDRASE AND LIPID TRANSPORT SUPERFAMILY PROTEIN"/>
    <property type="match status" value="1"/>
</dbReference>
<name>A0A978UND2_ZIZJJ</name>
<evidence type="ECO:0000256" key="1">
    <source>
        <dbReference type="ARBA" id="ARBA00038242"/>
    </source>
</evidence>
<evidence type="ECO:0000313" key="3">
    <source>
        <dbReference type="EMBL" id="KAH7516334.1"/>
    </source>
</evidence>
<dbReference type="Proteomes" id="UP000813462">
    <property type="component" value="Unassembled WGS sequence"/>
</dbReference>
<dbReference type="EMBL" id="JAEACU010000010">
    <property type="protein sequence ID" value="KAH7516334.1"/>
    <property type="molecule type" value="Genomic_DNA"/>
</dbReference>
<dbReference type="AlphaFoldDB" id="A0A978UND2"/>
<protein>
    <recommendedName>
        <fullName evidence="2">Bet v I/Major latex protein domain-containing protein</fullName>
    </recommendedName>
</protein>
<organism evidence="3 4">
    <name type="scientific">Ziziphus jujuba var. spinosa</name>
    <dbReference type="NCBI Taxonomy" id="714518"/>
    <lineage>
        <taxon>Eukaryota</taxon>
        <taxon>Viridiplantae</taxon>
        <taxon>Streptophyta</taxon>
        <taxon>Embryophyta</taxon>
        <taxon>Tracheophyta</taxon>
        <taxon>Spermatophyta</taxon>
        <taxon>Magnoliopsida</taxon>
        <taxon>eudicotyledons</taxon>
        <taxon>Gunneridae</taxon>
        <taxon>Pentapetalae</taxon>
        <taxon>rosids</taxon>
        <taxon>fabids</taxon>
        <taxon>Rosales</taxon>
        <taxon>Rhamnaceae</taxon>
        <taxon>Paliureae</taxon>
        <taxon>Ziziphus</taxon>
    </lineage>
</organism>
<dbReference type="CDD" id="cd07816">
    <property type="entry name" value="Bet_v1-like"/>
    <property type="match status" value="1"/>
</dbReference>
<gene>
    <name evidence="3" type="ORF">FEM48_Zijuj10G0124000</name>
</gene>
<dbReference type="PANTHER" id="PTHR31338">
    <property type="entry name" value="POLYKETIDE CYCLASE/DEHYDRASE AND LIPID TRANSPORT SUPERFAMILY PROTEIN"/>
    <property type="match status" value="1"/>
</dbReference>
<dbReference type="InterPro" id="IPR000916">
    <property type="entry name" value="Bet_v_I/MLP"/>
</dbReference>
<comment type="caution">
    <text evidence="3">The sequence shown here is derived from an EMBL/GenBank/DDBJ whole genome shotgun (WGS) entry which is preliminary data.</text>
</comment>